<gene>
    <name evidence="1" type="ORF">GCM10022242_00300</name>
</gene>
<proteinExistence type="predicted"/>
<dbReference type="Proteomes" id="UP001501821">
    <property type="component" value="Unassembled WGS sequence"/>
</dbReference>
<evidence type="ECO:0000313" key="1">
    <source>
        <dbReference type="EMBL" id="GAA3801301.1"/>
    </source>
</evidence>
<evidence type="ECO:0000313" key="2">
    <source>
        <dbReference type="Proteomes" id="UP001501821"/>
    </source>
</evidence>
<reference evidence="2" key="1">
    <citation type="journal article" date="2019" name="Int. J. Syst. Evol. Microbiol.">
        <title>The Global Catalogue of Microorganisms (GCM) 10K type strain sequencing project: providing services to taxonomists for standard genome sequencing and annotation.</title>
        <authorList>
            <consortium name="The Broad Institute Genomics Platform"/>
            <consortium name="The Broad Institute Genome Sequencing Center for Infectious Disease"/>
            <person name="Wu L."/>
            <person name="Ma J."/>
        </authorList>
    </citation>
    <scope>NUCLEOTIDE SEQUENCE [LARGE SCALE GENOMIC DNA]</scope>
    <source>
        <strain evidence="2">JCM 16953</strain>
    </source>
</reference>
<sequence>MVRRPIHPDLRPGAVPLERLRVGDNGIHATGDRYPTEGGGWRDLSGLVMNRARTEAAAVTALGRRGLGAPSLPHGGA</sequence>
<protein>
    <submittedName>
        <fullName evidence="1">Uncharacterized protein</fullName>
    </submittedName>
</protein>
<organism evidence="1 2">
    <name type="scientific">Nocardioides panacisoli</name>
    <dbReference type="NCBI Taxonomy" id="627624"/>
    <lineage>
        <taxon>Bacteria</taxon>
        <taxon>Bacillati</taxon>
        <taxon>Actinomycetota</taxon>
        <taxon>Actinomycetes</taxon>
        <taxon>Propionibacteriales</taxon>
        <taxon>Nocardioidaceae</taxon>
        <taxon>Nocardioides</taxon>
    </lineage>
</organism>
<accession>A0ABP7HPP4</accession>
<name>A0ABP7HPP4_9ACTN</name>
<comment type="caution">
    <text evidence="1">The sequence shown here is derived from an EMBL/GenBank/DDBJ whole genome shotgun (WGS) entry which is preliminary data.</text>
</comment>
<keyword evidence="2" id="KW-1185">Reference proteome</keyword>
<dbReference type="EMBL" id="BAABAH010000001">
    <property type="protein sequence ID" value="GAA3801301.1"/>
    <property type="molecule type" value="Genomic_DNA"/>
</dbReference>